<reference evidence="1" key="1">
    <citation type="submission" date="2022-04" db="EMBL/GenBank/DDBJ databases">
        <title>Jade perch genome.</title>
        <authorList>
            <person name="Chao B."/>
        </authorList>
    </citation>
    <scope>NUCLEOTIDE SEQUENCE</scope>
    <source>
        <strain evidence="1">CB-2022</strain>
    </source>
</reference>
<evidence type="ECO:0000313" key="2">
    <source>
        <dbReference type="Proteomes" id="UP000831701"/>
    </source>
</evidence>
<comment type="caution">
    <text evidence="1">The sequence shown here is derived from an EMBL/GenBank/DDBJ whole genome shotgun (WGS) entry which is preliminary data.</text>
</comment>
<organism evidence="1 2">
    <name type="scientific">Scortum barcoo</name>
    <name type="common">barcoo grunter</name>
    <dbReference type="NCBI Taxonomy" id="214431"/>
    <lineage>
        <taxon>Eukaryota</taxon>
        <taxon>Metazoa</taxon>
        <taxon>Chordata</taxon>
        <taxon>Craniata</taxon>
        <taxon>Vertebrata</taxon>
        <taxon>Euteleostomi</taxon>
        <taxon>Actinopterygii</taxon>
        <taxon>Neopterygii</taxon>
        <taxon>Teleostei</taxon>
        <taxon>Neoteleostei</taxon>
        <taxon>Acanthomorphata</taxon>
        <taxon>Eupercaria</taxon>
        <taxon>Centrarchiformes</taxon>
        <taxon>Terapontoidei</taxon>
        <taxon>Terapontidae</taxon>
        <taxon>Scortum</taxon>
    </lineage>
</organism>
<protein>
    <submittedName>
        <fullName evidence="1">Uncharacterized protein</fullName>
    </submittedName>
</protein>
<accession>A0ACB8VAQ5</accession>
<proteinExistence type="predicted"/>
<keyword evidence="2" id="KW-1185">Reference proteome</keyword>
<dbReference type="Proteomes" id="UP000831701">
    <property type="component" value="Chromosome 23"/>
</dbReference>
<gene>
    <name evidence="1" type="ORF">L3Q82_005525</name>
</gene>
<evidence type="ECO:0000313" key="1">
    <source>
        <dbReference type="EMBL" id="KAI3352589.1"/>
    </source>
</evidence>
<dbReference type="EMBL" id="CM041553">
    <property type="protein sequence ID" value="KAI3352589.1"/>
    <property type="molecule type" value="Genomic_DNA"/>
</dbReference>
<name>A0ACB8VAQ5_9TELE</name>
<sequence length="161" mass="18435">MFEAELKRIQRYAINVTLDPDTAHPSLILSEDGKQSFSTGRFYSEVQVKGKTKWTLGVARELINRKENIPLSPEEGYWTICLRNGNEYKAGPDVYHLKSRPQKVGVFVDYEEDLVSFYDVHAAALIYSFTDCCFREKLCLYFGPCPNDGGKNSDHLSYQPH</sequence>